<dbReference type="Pfam" id="PF08388">
    <property type="entry name" value="GIIM"/>
    <property type="match status" value="1"/>
</dbReference>
<organism evidence="2 3">
    <name type="scientific">Symbiobacterium terraclitae</name>
    <dbReference type="NCBI Taxonomy" id="557451"/>
    <lineage>
        <taxon>Bacteria</taxon>
        <taxon>Bacillati</taxon>
        <taxon>Bacillota</taxon>
        <taxon>Clostridia</taxon>
        <taxon>Eubacteriales</taxon>
        <taxon>Symbiobacteriaceae</taxon>
        <taxon>Symbiobacterium</taxon>
    </lineage>
</organism>
<evidence type="ECO:0000259" key="1">
    <source>
        <dbReference type="Pfam" id="PF08388"/>
    </source>
</evidence>
<evidence type="ECO:0000313" key="2">
    <source>
        <dbReference type="EMBL" id="MBP2017974.1"/>
    </source>
</evidence>
<dbReference type="InterPro" id="IPR013597">
    <property type="entry name" value="Mat_intron_G2"/>
</dbReference>
<name>A0ABS4JU36_9FIRM</name>
<dbReference type="RefSeq" id="WP_280953627.1">
    <property type="nucleotide sequence ID" value="NZ_JAGGLG010000009.1"/>
</dbReference>
<evidence type="ECO:0000313" key="3">
    <source>
        <dbReference type="Proteomes" id="UP001519289"/>
    </source>
</evidence>
<accession>A0ABS4JU36</accession>
<protein>
    <recommendedName>
        <fullName evidence="1">Group II intron maturase-specific domain-containing protein</fullName>
    </recommendedName>
</protein>
<proteinExistence type="predicted"/>
<dbReference type="Proteomes" id="UP001519289">
    <property type="component" value="Unassembled WGS sequence"/>
</dbReference>
<reference evidence="2 3" key="1">
    <citation type="submission" date="2021-03" db="EMBL/GenBank/DDBJ databases">
        <title>Genomic Encyclopedia of Type Strains, Phase IV (KMG-IV): sequencing the most valuable type-strain genomes for metagenomic binning, comparative biology and taxonomic classification.</title>
        <authorList>
            <person name="Goeker M."/>
        </authorList>
    </citation>
    <scope>NUCLEOTIDE SEQUENCE [LARGE SCALE GENOMIC DNA]</scope>
    <source>
        <strain evidence="2 3">DSM 27138</strain>
    </source>
</reference>
<dbReference type="EMBL" id="JAGGLG010000009">
    <property type="protein sequence ID" value="MBP2017974.1"/>
    <property type="molecule type" value="Genomic_DNA"/>
</dbReference>
<feature type="domain" description="Group II intron maturase-specific" evidence="1">
    <location>
        <begin position="53"/>
        <end position="130"/>
    </location>
</feature>
<gene>
    <name evidence="2" type="ORF">J2Z79_001373</name>
</gene>
<feature type="non-terminal residue" evidence="2">
    <location>
        <position position="1"/>
    </location>
</feature>
<keyword evidence="3" id="KW-1185">Reference proteome</keyword>
<sequence>VMQGMRKFLEGRLKLKVNEEKSAVDRPWKRKLLGFSFLPGKRVRIRLASKTKERFAAKVREITSRTRPLAPGERIRQLNAYLGGWLAYFRLAETPSVFARMDEWIRRRLRMCLWKQWKRGRTRYRELRRLGLKHGPAREAAGMQARPWRAAHTPQVHKALGLAYWQAQGLKSLKESYESTRSA</sequence>
<comment type="caution">
    <text evidence="2">The sequence shown here is derived from an EMBL/GenBank/DDBJ whole genome shotgun (WGS) entry which is preliminary data.</text>
</comment>